<accession>A0ABU6RC41</accession>
<feature type="region of interest" description="Disordered" evidence="1">
    <location>
        <begin position="244"/>
        <end position="275"/>
    </location>
</feature>
<feature type="compositionally biased region" description="Basic and acidic residues" evidence="1">
    <location>
        <begin position="244"/>
        <end position="260"/>
    </location>
</feature>
<evidence type="ECO:0000256" key="1">
    <source>
        <dbReference type="SAM" id="MobiDB-lite"/>
    </source>
</evidence>
<evidence type="ECO:0000313" key="3">
    <source>
        <dbReference type="Proteomes" id="UP001341840"/>
    </source>
</evidence>
<gene>
    <name evidence="2" type="ORF">PIB30_031427</name>
</gene>
<organism evidence="2 3">
    <name type="scientific">Stylosanthes scabra</name>
    <dbReference type="NCBI Taxonomy" id="79078"/>
    <lineage>
        <taxon>Eukaryota</taxon>
        <taxon>Viridiplantae</taxon>
        <taxon>Streptophyta</taxon>
        <taxon>Embryophyta</taxon>
        <taxon>Tracheophyta</taxon>
        <taxon>Spermatophyta</taxon>
        <taxon>Magnoliopsida</taxon>
        <taxon>eudicotyledons</taxon>
        <taxon>Gunneridae</taxon>
        <taxon>Pentapetalae</taxon>
        <taxon>rosids</taxon>
        <taxon>fabids</taxon>
        <taxon>Fabales</taxon>
        <taxon>Fabaceae</taxon>
        <taxon>Papilionoideae</taxon>
        <taxon>50 kb inversion clade</taxon>
        <taxon>dalbergioids sensu lato</taxon>
        <taxon>Dalbergieae</taxon>
        <taxon>Pterocarpus clade</taxon>
        <taxon>Stylosanthes</taxon>
    </lineage>
</organism>
<dbReference type="EMBL" id="JASCZI010030343">
    <property type="protein sequence ID" value="MED6121562.1"/>
    <property type="molecule type" value="Genomic_DNA"/>
</dbReference>
<name>A0ABU6RC41_9FABA</name>
<sequence length="275" mass="30964">MMITWKSPIMKLSKALGCTRTSSGKYVLRVIRDIYLIGRVRLGIGEIINPPVVLGSSLREEVYASPRLVVGKAIEVVNGSGMDSVTYLVMLECDEYKKEVVRRGITQGILDEWSFFNFNQSIASNDPVVKDQTVELVAMNRHGDEEPDGETMFPDEIWNEWNFGNKNKYPMFFYSKVDKEFDRSESESSDQIVTWDERKKSDENKLIILQEAVVESKDAMEQSGSLATNESMCSSGVGIFEVIKEGSHDKQPVSKGKEEGANPMEMISESDMGEQ</sequence>
<reference evidence="2 3" key="1">
    <citation type="journal article" date="2023" name="Plants (Basel)">
        <title>Bridging the Gap: Combining Genomics and Transcriptomics Approaches to Understand Stylosanthes scabra, an Orphan Legume from the Brazilian Caatinga.</title>
        <authorList>
            <person name="Ferreira-Neto J.R.C."/>
            <person name="da Silva M.D."/>
            <person name="Binneck E."/>
            <person name="de Melo N.F."/>
            <person name="da Silva R.H."/>
            <person name="de Melo A.L.T.M."/>
            <person name="Pandolfi V."/>
            <person name="Bustamante F.O."/>
            <person name="Brasileiro-Vidal A.C."/>
            <person name="Benko-Iseppon A.M."/>
        </authorList>
    </citation>
    <scope>NUCLEOTIDE SEQUENCE [LARGE SCALE GENOMIC DNA]</scope>
    <source>
        <tissue evidence="2">Leaves</tissue>
    </source>
</reference>
<protein>
    <submittedName>
        <fullName evidence="2">Uncharacterized protein</fullName>
    </submittedName>
</protein>
<keyword evidence="3" id="KW-1185">Reference proteome</keyword>
<evidence type="ECO:0000313" key="2">
    <source>
        <dbReference type="EMBL" id="MED6121562.1"/>
    </source>
</evidence>
<comment type="caution">
    <text evidence="2">The sequence shown here is derived from an EMBL/GenBank/DDBJ whole genome shotgun (WGS) entry which is preliminary data.</text>
</comment>
<dbReference type="Proteomes" id="UP001341840">
    <property type="component" value="Unassembled WGS sequence"/>
</dbReference>
<proteinExistence type="predicted"/>